<dbReference type="EMBL" id="KZ451982">
    <property type="protein sequence ID" value="PKA54632.1"/>
    <property type="molecule type" value="Genomic_DNA"/>
</dbReference>
<evidence type="ECO:0000313" key="4">
    <source>
        <dbReference type="Proteomes" id="UP000236161"/>
    </source>
</evidence>
<proteinExistence type="predicted"/>
<organism evidence="3 4">
    <name type="scientific">Apostasia shenzhenica</name>
    <dbReference type="NCBI Taxonomy" id="1088818"/>
    <lineage>
        <taxon>Eukaryota</taxon>
        <taxon>Viridiplantae</taxon>
        <taxon>Streptophyta</taxon>
        <taxon>Embryophyta</taxon>
        <taxon>Tracheophyta</taxon>
        <taxon>Spermatophyta</taxon>
        <taxon>Magnoliopsida</taxon>
        <taxon>Liliopsida</taxon>
        <taxon>Asparagales</taxon>
        <taxon>Orchidaceae</taxon>
        <taxon>Apostasioideae</taxon>
        <taxon>Apostasia</taxon>
    </lineage>
</organism>
<feature type="domain" description="DUF7804" evidence="2">
    <location>
        <begin position="91"/>
        <end position="186"/>
    </location>
</feature>
<name>A0A2I0AGF6_9ASPA</name>
<dbReference type="STRING" id="1088818.A0A2I0AGF6"/>
<dbReference type="PANTHER" id="PTHR35127:SF1">
    <property type="entry name" value="GENOME ASSEMBLY, CHROMOSOME: A10"/>
    <property type="match status" value="1"/>
</dbReference>
<dbReference type="AlphaFoldDB" id="A0A2I0AGF6"/>
<gene>
    <name evidence="3" type="ORF">AXF42_Ash000467</name>
</gene>
<evidence type="ECO:0000256" key="1">
    <source>
        <dbReference type="SAM" id="MobiDB-lite"/>
    </source>
</evidence>
<feature type="region of interest" description="Disordered" evidence="1">
    <location>
        <begin position="19"/>
        <end position="51"/>
    </location>
</feature>
<protein>
    <recommendedName>
        <fullName evidence="2">DUF7804 domain-containing protein</fullName>
    </recommendedName>
</protein>
<evidence type="ECO:0000259" key="2">
    <source>
        <dbReference type="Pfam" id="PF25089"/>
    </source>
</evidence>
<reference evidence="3 4" key="1">
    <citation type="journal article" date="2017" name="Nature">
        <title>The Apostasia genome and the evolution of orchids.</title>
        <authorList>
            <person name="Zhang G.Q."/>
            <person name="Liu K.W."/>
            <person name="Li Z."/>
            <person name="Lohaus R."/>
            <person name="Hsiao Y.Y."/>
            <person name="Niu S.C."/>
            <person name="Wang J.Y."/>
            <person name="Lin Y.C."/>
            <person name="Xu Q."/>
            <person name="Chen L.J."/>
            <person name="Yoshida K."/>
            <person name="Fujiwara S."/>
            <person name="Wang Z.W."/>
            <person name="Zhang Y.Q."/>
            <person name="Mitsuda N."/>
            <person name="Wang M."/>
            <person name="Liu G.H."/>
            <person name="Pecoraro L."/>
            <person name="Huang H.X."/>
            <person name="Xiao X.J."/>
            <person name="Lin M."/>
            <person name="Wu X.Y."/>
            <person name="Wu W.L."/>
            <person name="Chen Y.Y."/>
            <person name="Chang S.B."/>
            <person name="Sakamoto S."/>
            <person name="Ohme-Takagi M."/>
            <person name="Yagi M."/>
            <person name="Zeng S.J."/>
            <person name="Shen C.Y."/>
            <person name="Yeh C.M."/>
            <person name="Luo Y.B."/>
            <person name="Tsai W.C."/>
            <person name="Van de Peer Y."/>
            <person name="Liu Z.J."/>
        </authorList>
    </citation>
    <scope>NUCLEOTIDE SEQUENCE [LARGE SCALE GENOMIC DNA]</scope>
    <source>
        <strain evidence="4">cv. Shenzhen</strain>
        <tissue evidence="3">Stem</tissue>
    </source>
</reference>
<evidence type="ECO:0000313" key="3">
    <source>
        <dbReference type="EMBL" id="PKA54632.1"/>
    </source>
</evidence>
<sequence length="269" mass="29452">MAVSSWAMELNGIGNRAFLGRELPRGTPPRFKSLSVRPPQRRMAPASVASGYLHPAPPPASSYSPSYLDSLAYSSNCTSREKGGRERRDPISPQKLDEWMRESVGEIVRNIGEAPFLVNIFSGIGGSIDGEGPTPVSPAHSSRLILEREAAIPGSWPWIKKRWEEDDQVPDGIILVEDLGLDEEAEESVKVVASACNEERDGGGSGGRRCVRTWGLVIQGRGMDCSACYILNTCRVRSSVGYCTHFCLVRAKCFGEPVAVQFKQAWLQQ</sequence>
<dbReference type="InterPro" id="IPR056706">
    <property type="entry name" value="DUF7804"/>
</dbReference>
<dbReference type="Pfam" id="PF25089">
    <property type="entry name" value="DUF7804"/>
    <property type="match status" value="1"/>
</dbReference>
<keyword evidence="4" id="KW-1185">Reference proteome</keyword>
<dbReference type="Proteomes" id="UP000236161">
    <property type="component" value="Unassembled WGS sequence"/>
</dbReference>
<accession>A0A2I0AGF6</accession>
<dbReference type="PANTHER" id="PTHR35127">
    <property type="entry name" value="OS03G0736900 PROTEIN"/>
    <property type="match status" value="1"/>
</dbReference>
<dbReference type="OrthoDB" id="2013011at2759"/>